<proteinExistence type="inferred from homology"/>
<evidence type="ECO:0000256" key="1">
    <source>
        <dbReference type="ARBA" id="ARBA00004442"/>
    </source>
</evidence>
<keyword evidence="5" id="KW-0812">Transmembrane</keyword>
<sequence>MKSIFVFLVTLLFTFNSIPGKAQEILTLENAVRIALEKNYDIKLVTNDLVIDRNNVSRANAGMLPTLGANITNNNNIQTGRQTRQTGLQEFNNVKSSNTSYGTDLNWTIFDGFRMFARYEQLKELEKLGDAELKQTILTTLGNVISTFYELVNQQQQLRAYDSAIIISRLRVQTAQNRFTIGKAARLEVLNARVDLSTDTTNLVQQQALYRNTQIRLNEILGRDVNIVFSVPNDLFIDNKLALGSLSDLAHQQNPALKVALVNKKIAELDLKQVRANRYPTIGVTSGYTFNRSQSALGFATQANNRGFNYGLSASVNIFNGFLQRRNEQNAETLIQSAQLQFEKADLAIKSQLASAYQTYVTSLTLVTLEENNQKIAKQNLNITLDKYRLGSIAPVEFRDAQLNYLNARVRFNNAQYVAKLAEISLKEIAGDLNL</sequence>
<evidence type="ECO:0000256" key="3">
    <source>
        <dbReference type="ARBA" id="ARBA00022448"/>
    </source>
</evidence>
<comment type="similarity">
    <text evidence="2">Belongs to the outer membrane factor (OMF) (TC 1.B.17) family.</text>
</comment>
<feature type="chain" id="PRO_5015783944" evidence="8">
    <location>
        <begin position="23"/>
        <end position="435"/>
    </location>
</feature>
<dbReference type="Gene3D" id="1.20.1600.10">
    <property type="entry name" value="Outer membrane efflux proteins (OEP)"/>
    <property type="match status" value="1"/>
</dbReference>
<evidence type="ECO:0000313" key="9">
    <source>
        <dbReference type="EMBL" id="PSR53567.1"/>
    </source>
</evidence>
<comment type="caution">
    <text evidence="9">The sequence shown here is derived from an EMBL/GenBank/DDBJ whole genome shotgun (WGS) entry which is preliminary data.</text>
</comment>
<dbReference type="Pfam" id="PF02321">
    <property type="entry name" value="OEP"/>
    <property type="match status" value="2"/>
</dbReference>
<keyword evidence="10" id="KW-1185">Reference proteome</keyword>
<name>A0A2T2YDI3_9BACT</name>
<dbReference type="SUPFAM" id="SSF56954">
    <property type="entry name" value="Outer membrane efflux proteins (OEP)"/>
    <property type="match status" value="1"/>
</dbReference>
<protein>
    <submittedName>
        <fullName evidence="9">Transporter</fullName>
    </submittedName>
</protein>
<dbReference type="EMBL" id="PYFT01000001">
    <property type="protein sequence ID" value="PSR53567.1"/>
    <property type="molecule type" value="Genomic_DNA"/>
</dbReference>
<evidence type="ECO:0000256" key="5">
    <source>
        <dbReference type="ARBA" id="ARBA00022692"/>
    </source>
</evidence>
<dbReference type="PANTHER" id="PTHR30026:SF20">
    <property type="entry name" value="OUTER MEMBRANE PROTEIN TOLC"/>
    <property type="match status" value="1"/>
</dbReference>
<evidence type="ECO:0000256" key="6">
    <source>
        <dbReference type="ARBA" id="ARBA00023136"/>
    </source>
</evidence>
<evidence type="ECO:0000313" key="10">
    <source>
        <dbReference type="Proteomes" id="UP000240357"/>
    </source>
</evidence>
<evidence type="ECO:0000256" key="4">
    <source>
        <dbReference type="ARBA" id="ARBA00022452"/>
    </source>
</evidence>
<keyword evidence="4" id="KW-1134">Transmembrane beta strand</keyword>
<dbReference type="RefSeq" id="WP_106928322.1">
    <property type="nucleotide sequence ID" value="NZ_PYFT01000001.1"/>
</dbReference>
<dbReference type="InterPro" id="IPR003423">
    <property type="entry name" value="OMP_efflux"/>
</dbReference>
<accession>A0A2T2YDI3</accession>
<gene>
    <name evidence="9" type="ORF">AHMF7605_08520</name>
</gene>
<organism evidence="9 10">
    <name type="scientific">Adhaeribacter arboris</name>
    <dbReference type="NCBI Taxonomy" id="2072846"/>
    <lineage>
        <taxon>Bacteria</taxon>
        <taxon>Pseudomonadati</taxon>
        <taxon>Bacteroidota</taxon>
        <taxon>Cytophagia</taxon>
        <taxon>Cytophagales</taxon>
        <taxon>Hymenobacteraceae</taxon>
        <taxon>Adhaeribacter</taxon>
    </lineage>
</organism>
<evidence type="ECO:0000256" key="7">
    <source>
        <dbReference type="ARBA" id="ARBA00023237"/>
    </source>
</evidence>
<evidence type="ECO:0000256" key="8">
    <source>
        <dbReference type="SAM" id="SignalP"/>
    </source>
</evidence>
<dbReference type="OrthoDB" id="9771205at2"/>
<dbReference type="GO" id="GO:0015288">
    <property type="term" value="F:porin activity"/>
    <property type="evidence" value="ECO:0007669"/>
    <property type="project" value="TreeGrafter"/>
</dbReference>
<dbReference type="GO" id="GO:0015562">
    <property type="term" value="F:efflux transmembrane transporter activity"/>
    <property type="evidence" value="ECO:0007669"/>
    <property type="project" value="InterPro"/>
</dbReference>
<keyword evidence="7" id="KW-0998">Cell outer membrane</keyword>
<dbReference type="GO" id="GO:1990281">
    <property type="term" value="C:efflux pump complex"/>
    <property type="evidence" value="ECO:0007669"/>
    <property type="project" value="TreeGrafter"/>
</dbReference>
<feature type="signal peptide" evidence="8">
    <location>
        <begin position="1"/>
        <end position="22"/>
    </location>
</feature>
<keyword evidence="3" id="KW-0813">Transport</keyword>
<dbReference type="Proteomes" id="UP000240357">
    <property type="component" value="Unassembled WGS sequence"/>
</dbReference>
<dbReference type="GO" id="GO:0009279">
    <property type="term" value="C:cell outer membrane"/>
    <property type="evidence" value="ECO:0007669"/>
    <property type="project" value="UniProtKB-SubCell"/>
</dbReference>
<keyword evidence="8" id="KW-0732">Signal</keyword>
<dbReference type="AlphaFoldDB" id="A0A2T2YDI3"/>
<reference evidence="9 10" key="1">
    <citation type="submission" date="2018-03" db="EMBL/GenBank/DDBJ databases">
        <title>Adhaeribacter sp. HMF7605 Genome sequencing and assembly.</title>
        <authorList>
            <person name="Kang H."/>
            <person name="Kang J."/>
            <person name="Cha I."/>
            <person name="Kim H."/>
            <person name="Joh K."/>
        </authorList>
    </citation>
    <scope>NUCLEOTIDE SEQUENCE [LARGE SCALE GENOMIC DNA]</scope>
    <source>
        <strain evidence="9 10">HMF7605</strain>
    </source>
</reference>
<keyword evidence="6" id="KW-0472">Membrane</keyword>
<dbReference type="PANTHER" id="PTHR30026">
    <property type="entry name" value="OUTER MEMBRANE PROTEIN TOLC"/>
    <property type="match status" value="1"/>
</dbReference>
<evidence type="ECO:0000256" key="2">
    <source>
        <dbReference type="ARBA" id="ARBA00007613"/>
    </source>
</evidence>
<dbReference type="InterPro" id="IPR051906">
    <property type="entry name" value="TolC-like"/>
</dbReference>
<comment type="subcellular location">
    <subcellularLocation>
        <location evidence="1">Cell outer membrane</location>
    </subcellularLocation>
</comment>